<keyword evidence="1" id="KW-0001">2Fe-2S</keyword>
<proteinExistence type="predicted"/>
<dbReference type="InterPro" id="IPR036922">
    <property type="entry name" value="Rieske_2Fe-2S_sf"/>
</dbReference>
<dbReference type="PANTHER" id="PTHR21496">
    <property type="entry name" value="FERREDOXIN-RELATED"/>
    <property type="match status" value="1"/>
</dbReference>
<dbReference type="KEGG" id="dco:SAMEA4475696_1776"/>
<evidence type="ECO:0000313" key="7">
    <source>
        <dbReference type="Proteomes" id="UP000242637"/>
    </source>
</evidence>
<accession>A0A239VLS3</accession>
<evidence type="ECO:0000259" key="5">
    <source>
        <dbReference type="PROSITE" id="PS51296"/>
    </source>
</evidence>
<dbReference type="GO" id="GO:0016705">
    <property type="term" value="F:oxidoreductase activity, acting on paired donors, with incorporation or reduction of molecular oxygen"/>
    <property type="evidence" value="ECO:0007669"/>
    <property type="project" value="UniProtKB-ARBA"/>
</dbReference>
<dbReference type="CDD" id="cd03528">
    <property type="entry name" value="Rieske_RO_ferredoxin"/>
    <property type="match status" value="1"/>
</dbReference>
<evidence type="ECO:0000256" key="3">
    <source>
        <dbReference type="ARBA" id="ARBA00023004"/>
    </source>
</evidence>
<feature type="domain" description="Rieske" evidence="5">
    <location>
        <begin position="6"/>
        <end position="102"/>
    </location>
</feature>
<dbReference type="GeneID" id="63459970"/>
<keyword evidence="6" id="KW-0560">Oxidoreductase</keyword>
<dbReference type="Proteomes" id="UP000242637">
    <property type="component" value="Chromosome 1"/>
</dbReference>
<evidence type="ECO:0000256" key="4">
    <source>
        <dbReference type="ARBA" id="ARBA00023014"/>
    </source>
</evidence>
<dbReference type="GO" id="GO:0046872">
    <property type="term" value="F:metal ion binding"/>
    <property type="evidence" value="ECO:0007669"/>
    <property type="project" value="UniProtKB-KW"/>
</dbReference>
<dbReference type="RefSeq" id="WP_028326315.1">
    <property type="nucleotide sequence ID" value="NZ_JAAFNI010000001.1"/>
</dbReference>
<dbReference type="GO" id="GO:0004497">
    <property type="term" value="F:monooxygenase activity"/>
    <property type="evidence" value="ECO:0007669"/>
    <property type="project" value="UniProtKB-ARBA"/>
</dbReference>
<gene>
    <name evidence="6" type="primary">bphA3</name>
    <name evidence="6" type="ORF">SAMEA4475696_01776</name>
</gene>
<sequence>MSEAFELVCAVADLPEVGGAPAVVGDVRMAIVRDEDGQVHAIDELCTHGAVSLAEGDVEGCEVECWLHGARFDLRSGQPQCPPAFAPVGVYAVRVMDENVYVDPTRRINA</sequence>
<dbReference type="Gene3D" id="2.102.10.10">
    <property type="entry name" value="Rieske [2Fe-2S] iron-sulphur domain"/>
    <property type="match status" value="1"/>
</dbReference>
<evidence type="ECO:0000256" key="1">
    <source>
        <dbReference type="ARBA" id="ARBA00022714"/>
    </source>
</evidence>
<dbReference type="Pfam" id="PF00355">
    <property type="entry name" value="Rieske"/>
    <property type="match status" value="1"/>
</dbReference>
<dbReference type="EMBL" id="LT906453">
    <property type="protein sequence ID" value="SNV23271.1"/>
    <property type="molecule type" value="Genomic_DNA"/>
</dbReference>
<dbReference type="PROSITE" id="PS51296">
    <property type="entry name" value="RIESKE"/>
    <property type="match status" value="1"/>
</dbReference>
<dbReference type="GO" id="GO:0051537">
    <property type="term" value="F:2 iron, 2 sulfur cluster binding"/>
    <property type="evidence" value="ECO:0007669"/>
    <property type="project" value="UniProtKB-KW"/>
</dbReference>
<name>A0A239VLS3_9MICO</name>
<keyword evidence="7" id="KW-1185">Reference proteome</keyword>
<reference evidence="6 7" key="1">
    <citation type="submission" date="2017-06" db="EMBL/GenBank/DDBJ databases">
        <authorList>
            <consortium name="Pathogen Informatics"/>
        </authorList>
    </citation>
    <scope>NUCLEOTIDE SEQUENCE [LARGE SCALE GENOMIC DNA]</scope>
    <source>
        <strain evidence="6 7">NCTC13039</strain>
    </source>
</reference>
<dbReference type="OrthoDB" id="147178at2"/>
<keyword evidence="3" id="KW-0408">Iron</keyword>
<dbReference type="PANTHER" id="PTHR21496:SF23">
    <property type="entry name" value="3-PHENYLPROPIONATE_CINNAMIC ACID DIOXYGENASE FERREDOXIN SUBUNIT"/>
    <property type="match status" value="1"/>
</dbReference>
<keyword evidence="6" id="KW-0223">Dioxygenase</keyword>
<keyword evidence="2" id="KW-0479">Metal-binding</keyword>
<dbReference type="GO" id="GO:0051213">
    <property type="term" value="F:dioxygenase activity"/>
    <property type="evidence" value="ECO:0007669"/>
    <property type="project" value="UniProtKB-KW"/>
</dbReference>
<protein>
    <submittedName>
        <fullName evidence="6">Biphenyl dioxygenase ferredoxin subunit</fullName>
    </submittedName>
</protein>
<dbReference type="AlphaFoldDB" id="A0A239VLS3"/>
<organism evidence="6 7">
    <name type="scientific">Dermatophilus congolensis</name>
    <dbReference type="NCBI Taxonomy" id="1863"/>
    <lineage>
        <taxon>Bacteria</taxon>
        <taxon>Bacillati</taxon>
        <taxon>Actinomycetota</taxon>
        <taxon>Actinomycetes</taxon>
        <taxon>Micrococcales</taxon>
        <taxon>Dermatophilaceae</taxon>
        <taxon>Dermatophilus</taxon>
    </lineage>
</organism>
<keyword evidence="4" id="KW-0411">Iron-sulfur</keyword>
<dbReference type="STRING" id="1121387.GCA_000429885_00145"/>
<dbReference type="SUPFAM" id="SSF50022">
    <property type="entry name" value="ISP domain"/>
    <property type="match status" value="1"/>
</dbReference>
<evidence type="ECO:0000256" key="2">
    <source>
        <dbReference type="ARBA" id="ARBA00022723"/>
    </source>
</evidence>
<evidence type="ECO:0000313" key="6">
    <source>
        <dbReference type="EMBL" id="SNV23271.1"/>
    </source>
</evidence>
<dbReference type="InterPro" id="IPR017941">
    <property type="entry name" value="Rieske_2Fe-2S"/>
</dbReference>